<keyword evidence="1" id="KW-1133">Transmembrane helix</keyword>
<keyword evidence="1" id="KW-0812">Transmembrane</keyword>
<proteinExistence type="predicted"/>
<feature type="transmembrane region" description="Helical" evidence="1">
    <location>
        <begin position="20"/>
        <end position="42"/>
    </location>
</feature>
<dbReference type="AlphaFoldDB" id="A0A0K2UZ45"/>
<evidence type="ECO:0000313" key="2">
    <source>
        <dbReference type="EMBL" id="CDW43147.1"/>
    </source>
</evidence>
<name>A0A0K2UZ45_LEPSM</name>
<evidence type="ECO:0000256" key="1">
    <source>
        <dbReference type="SAM" id="Phobius"/>
    </source>
</evidence>
<keyword evidence="1" id="KW-0472">Membrane</keyword>
<organism evidence="2">
    <name type="scientific">Lepeophtheirus salmonis</name>
    <name type="common">Salmon louse</name>
    <name type="synonym">Caligus salmonis</name>
    <dbReference type="NCBI Taxonomy" id="72036"/>
    <lineage>
        <taxon>Eukaryota</taxon>
        <taxon>Metazoa</taxon>
        <taxon>Ecdysozoa</taxon>
        <taxon>Arthropoda</taxon>
        <taxon>Crustacea</taxon>
        <taxon>Multicrustacea</taxon>
        <taxon>Hexanauplia</taxon>
        <taxon>Copepoda</taxon>
        <taxon>Siphonostomatoida</taxon>
        <taxon>Caligidae</taxon>
        <taxon>Lepeophtheirus</taxon>
    </lineage>
</organism>
<dbReference type="EMBL" id="HACA01025786">
    <property type="protein sequence ID" value="CDW43147.1"/>
    <property type="molecule type" value="Transcribed_RNA"/>
</dbReference>
<sequence>MSEDGNWWDPFCPCLVTRKNIVMTTLAFCCIALVTWTVVVTAKDPANNNLIKSNVTFIVIEDSKTIANLNLTMKSALTIKKVDEAYNKAIKKVSDKFPPLAPPKTVLQVINNKKKAICKCICSAGTTKRDMRNALNEH</sequence>
<protein>
    <submittedName>
        <fullName evidence="2">Tetraspanin31Blike [Bombyx mori]</fullName>
    </submittedName>
</protein>
<reference evidence="2" key="1">
    <citation type="submission" date="2014-05" db="EMBL/GenBank/DDBJ databases">
        <authorList>
            <person name="Chronopoulou M."/>
        </authorList>
    </citation>
    <scope>NUCLEOTIDE SEQUENCE</scope>
    <source>
        <tissue evidence="2">Whole organism</tissue>
    </source>
</reference>
<accession>A0A0K2UZ45</accession>